<dbReference type="InterPro" id="IPR029043">
    <property type="entry name" value="GcvT/YgfZ_C"/>
</dbReference>
<dbReference type="NCBIfam" id="TIGR03317">
    <property type="entry name" value="ygfZ_signature"/>
    <property type="match status" value="1"/>
</dbReference>
<evidence type="ECO:0000256" key="1">
    <source>
        <dbReference type="ARBA" id="ARBA00022946"/>
    </source>
</evidence>
<dbReference type="InterPro" id="IPR045179">
    <property type="entry name" value="YgfZ/GcvT"/>
</dbReference>
<evidence type="ECO:0000313" key="2">
    <source>
        <dbReference type="EMBL" id="AAO44753.1"/>
    </source>
</evidence>
<dbReference type="EMBL" id="AE014184">
    <property type="protein sequence ID" value="AAO44753.1"/>
    <property type="molecule type" value="Genomic_DNA"/>
</dbReference>
<dbReference type="PANTHER" id="PTHR22602:SF0">
    <property type="entry name" value="TRANSFERASE CAF17, MITOCHONDRIAL-RELATED"/>
    <property type="match status" value="1"/>
</dbReference>
<dbReference type="Proteomes" id="UP000002200">
    <property type="component" value="Chromosome"/>
</dbReference>
<evidence type="ECO:0008006" key="4">
    <source>
        <dbReference type="Google" id="ProtNLM"/>
    </source>
</evidence>
<dbReference type="Gene3D" id="3.30.1360.120">
    <property type="entry name" value="Probable tRNA modification gtpase trme, domain 1"/>
    <property type="match status" value="2"/>
</dbReference>
<sequence length="344" mass="38397">MHGEYWLLPLLQRWSSSIVGKSKMVEKDHYGSIFHEQRDLYAGKSVVPLDPARVLRLFGEDRFKILHAISTQDYTQPMISTETLFLNSQGRVINRACVVAAQECAWLFCDSGKLAGQLAEYLLSMRFTLKFDIEPVKELFFYAGFCDPPERLAEWQDPWPNICPGGYSYAPTDLEQPPWGIKFFLCRTQLSGPFSGTHALLAGLIAAGRPSMREVDELSLPHELGWLRTAVHLTKGCYRGQELVAKLHNLGRPPRRMVRLMLDGQLPMPDAVILCDGKRVGRVTSVANHWELGPIALGVVKRSVPEGKVLLVDSEQGPISALVETLVSPDSGSVASVPRMKRLT</sequence>
<dbReference type="GO" id="GO:0016226">
    <property type="term" value="P:iron-sulfur cluster assembly"/>
    <property type="evidence" value="ECO:0007669"/>
    <property type="project" value="TreeGrafter"/>
</dbReference>
<organism evidence="2 3">
    <name type="scientific">Tropheryma whipplei (strain Twist)</name>
    <name type="common">Whipple's bacillus</name>
    <dbReference type="NCBI Taxonomy" id="203267"/>
    <lineage>
        <taxon>Bacteria</taxon>
        <taxon>Bacillati</taxon>
        <taxon>Actinomycetota</taxon>
        <taxon>Actinomycetes</taxon>
        <taxon>Micrococcales</taxon>
        <taxon>Tropherymataceae</taxon>
        <taxon>Tropheryma</taxon>
    </lineage>
</organism>
<dbReference type="InterPro" id="IPR017703">
    <property type="entry name" value="YgfZ/GCV_T_CS"/>
</dbReference>
<proteinExistence type="predicted"/>
<dbReference type="HOGENOM" id="CLU_007884_6_0_11"/>
<keyword evidence="3" id="KW-1185">Reference proteome</keyword>
<accession>Q83FQ6</accession>
<dbReference type="SUPFAM" id="SSF101790">
    <property type="entry name" value="Aminomethyltransferase beta-barrel domain"/>
    <property type="match status" value="1"/>
</dbReference>
<keyword evidence="1" id="KW-0809">Transit peptide</keyword>
<protein>
    <recommendedName>
        <fullName evidence="4">Aminomethyltransferase folate-binding domain-containing protein</fullName>
    </recommendedName>
</protein>
<dbReference type="STRING" id="203267.TWT_656"/>
<dbReference type="InterPro" id="IPR027266">
    <property type="entry name" value="TrmE/GcvT-like"/>
</dbReference>
<dbReference type="SUPFAM" id="SSF103025">
    <property type="entry name" value="Folate-binding domain"/>
    <property type="match status" value="1"/>
</dbReference>
<dbReference type="eggNOG" id="COG0354">
    <property type="taxonomic scope" value="Bacteria"/>
</dbReference>
<dbReference type="PANTHER" id="PTHR22602">
    <property type="entry name" value="TRANSFERASE CAF17, MITOCHONDRIAL-RELATED"/>
    <property type="match status" value="1"/>
</dbReference>
<reference evidence="2 3" key="1">
    <citation type="journal article" date="2003" name="Genome Res.">
        <title>Tropheryma whipplei twist: a human pathogenic Actinobacteria with a reduced genome.</title>
        <authorList>
            <person name="Raoult D."/>
            <person name="Ogata H."/>
            <person name="Audic S."/>
            <person name="Robert C."/>
            <person name="Suhre K."/>
            <person name="Drancourt M."/>
            <person name="Claverie J.-M."/>
        </authorList>
    </citation>
    <scope>NUCLEOTIDE SEQUENCE [LARGE SCALE GENOMIC DNA]</scope>
    <source>
        <strain evidence="2 3">Twist</strain>
    </source>
</reference>
<evidence type="ECO:0000313" key="3">
    <source>
        <dbReference type="Proteomes" id="UP000002200"/>
    </source>
</evidence>
<name>Q83FQ6_TROWT</name>
<gene>
    <name evidence="2" type="ordered locus">TWT_656</name>
</gene>
<dbReference type="AlphaFoldDB" id="Q83FQ6"/>
<dbReference type="KEGG" id="twh:TWT_656"/>